<accession>A0A0F9LBB3</accession>
<sequence>VVNDKYERDDGIIVEKMKVNWLTSVDGDMGLRKVTGDKLADLDASALQNDLVQAIAQYPKKIIVVAYDSGIKVNLSVRGKGVKDLISKAIEGFENATSGGHEDAVGGRIRAEDLNKLIRKLT</sequence>
<name>A0A0F9LBB3_9ZZZZ</name>
<dbReference type="InterPro" id="IPR003156">
    <property type="entry name" value="DHHA1_dom"/>
</dbReference>
<dbReference type="GO" id="GO:0003676">
    <property type="term" value="F:nucleic acid binding"/>
    <property type="evidence" value="ECO:0007669"/>
    <property type="project" value="InterPro"/>
</dbReference>
<dbReference type="EMBL" id="LAZR01007536">
    <property type="protein sequence ID" value="KKM84626.1"/>
    <property type="molecule type" value="Genomic_DNA"/>
</dbReference>
<organism evidence="2">
    <name type="scientific">marine sediment metagenome</name>
    <dbReference type="NCBI Taxonomy" id="412755"/>
    <lineage>
        <taxon>unclassified sequences</taxon>
        <taxon>metagenomes</taxon>
        <taxon>ecological metagenomes</taxon>
    </lineage>
</organism>
<proteinExistence type="predicted"/>
<dbReference type="Pfam" id="PF02272">
    <property type="entry name" value="DHHA1"/>
    <property type="match status" value="1"/>
</dbReference>
<comment type="caution">
    <text evidence="2">The sequence shown here is derived from an EMBL/GenBank/DDBJ whole genome shotgun (WGS) entry which is preliminary data.</text>
</comment>
<feature type="domain" description="DHHA1" evidence="1">
    <location>
        <begin position="41"/>
        <end position="121"/>
    </location>
</feature>
<dbReference type="AlphaFoldDB" id="A0A0F9LBB3"/>
<evidence type="ECO:0000259" key="1">
    <source>
        <dbReference type="Pfam" id="PF02272"/>
    </source>
</evidence>
<gene>
    <name evidence="2" type="ORF">LCGC14_1297340</name>
</gene>
<feature type="non-terminal residue" evidence="2">
    <location>
        <position position="1"/>
    </location>
</feature>
<reference evidence="2" key="1">
    <citation type="journal article" date="2015" name="Nature">
        <title>Complex archaea that bridge the gap between prokaryotes and eukaryotes.</title>
        <authorList>
            <person name="Spang A."/>
            <person name="Saw J.H."/>
            <person name="Jorgensen S.L."/>
            <person name="Zaremba-Niedzwiedzka K."/>
            <person name="Martijn J."/>
            <person name="Lind A.E."/>
            <person name="van Eijk R."/>
            <person name="Schleper C."/>
            <person name="Guy L."/>
            <person name="Ettema T.J."/>
        </authorList>
    </citation>
    <scope>NUCLEOTIDE SEQUENCE</scope>
</reference>
<evidence type="ECO:0000313" key="2">
    <source>
        <dbReference type="EMBL" id="KKM84626.1"/>
    </source>
</evidence>
<protein>
    <recommendedName>
        <fullName evidence="1">DHHA1 domain-containing protein</fullName>
    </recommendedName>
</protein>